<proteinExistence type="predicted"/>
<keyword evidence="8" id="KW-1185">Reference proteome</keyword>
<dbReference type="InterPro" id="IPR053215">
    <property type="entry name" value="TKL_Ser/Thr_kinase"/>
</dbReference>
<dbReference type="InterPro" id="IPR000719">
    <property type="entry name" value="Prot_kinase_dom"/>
</dbReference>
<keyword evidence="7" id="KW-0808">Transferase</keyword>
<protein>
    <submittedName>
        <fullName evidence="7">Protein serine/threonine kinase, putative</fullName>
        <ecNumber evidence="7">2.7.12.2</ecNumber>
    </submittedName>
</protein>
<name>A0A0A1U9C8_ENTIV</name>
<organism evidence="7 8">
    <name type="scientific">Entamoeba invadens IP1</name>
    <dbReference type="NCBI Taxonomy" id="370355"/>
    <lineage>
        <taxon>Eukaryota</taxon>
        <taxon>Amoebozoa</taxon>
        <taxon>Evosea</taxon>
        <taxon>Archamoebae</taxon>
        <taxon>Mastigamoebida</taxon>
        <taxon>Entamoebidae</taxon>
        <taxon>Entamoeba</taxon>
    </lineage>
</organism>
<dbReference type="Gene3D" id="2.10.220.10">
    <property type="entry name" value="Hormone Receptor, Insulin-like Growth Factor Receptor 1, Chain A, domain 2"/>
    <property type="match status" value="3"/>
</dbReference>
<keyword evidence="1 3" id="KW-0547">Nucleotide-binding</keyword>
<dbReference type="SUPFAM" id="SSF56112">
    <property type="entry name" value="Protein kinase-like (PK-like)"/>
    <property type="match status" value="1"/>
</dbReference>
<dbReference type="InterPro" id="IPR006212">
    <property type="entry name" value="Furin_repeat"/>
</dbReference>
<dbReference type="PROSITE" id="PS00108">
    <property type="entry name" value="PROTEIN_KINASE_ST"/>
    <property type="match status" value="1"/>
</dbReference>
<dbReference type="InterPro" id="IPR011009">
    <property type="entry name" value="Kinase-like_dom_sf"/>
</dbReference>
<keyword evidence="4" id="KW-0812">Transmembrane</keyword>
<dbReference type="GO" id="GO:0005524">
    <property type="term" value="F:ATP binding"/>
    <property type="evidence" value="ECO:0007669"/>
    <property type="project" value="UniProtKB-UniRule"/>
</dbReference>
<accession>A0A0A1U9C8</accession>
<dbReference type="InterPro" id="IPR000742">
    <property type="entry name" value="EGF"/>
</dbReference>
<dbReference type="OrthoDB" id="30325at2759"/>
<feature type="domain" description="Protein kinase" evidence="6">
    <location>
        <begin position="1526"/>
        <end position="1789"/>
    </location>
</feature>
<evidence type="ECO:0000256" key="3">
    <source>
        <dbReference type="PROSITE-ProRule" id="PRU10141"/>
    </source>
</evidence>
<dbReference type="PROSITE" id="PS00107">
    <property type="entry name" value="PROTEIN_KINASE_ATP"/>
    <property type="match status" value="1"/>
</dbReference>
<sequence>MNTVFVAFVVIAVYGQIENCVDQKEIKCTLCNEGYYPAEDGSLCSQCEDTNCKTCTDLKVCTLCKEPFYKNCTDFTCVTSCTANIGYYKKSESNECERCSESSCTICENDLCSKCENYLKEDTLTCTDCSGVGVYKTTNGEIPVCKECSSNCLHCLDNTKCFHCNSENYLNMESYQCQDGCSASGFYDSTITSSTNKTCSKCSIKSCAICVNDQCTSCESTLFLKVEDDITECVENCGSGYYSTVEEGISKCLPCSDTNCETCPTNGVCTHCKSPLLLNVTDKKCETVCKDYYYSTNFECQECSVKYCTTCPSDVCSVCDSTHPFLNTTSSPPSNCIVECPTEGYYQLESNKCKKCNDGHCNDCTDNNGVCRKCMTGYFLDGTECKLCSTEIFGSPCATCSQTTKRCEVCMEGYYPDANGQCKPCADINCMSNKCDTKTEQCSQCVSGYYLNTMGACATCKSINCLNSSCSQIDNTCTECINNNFLDGSTCKPCNEIINGNCLTCSSTSNKCTKCDIGYYPKNNFCQSCSSIHCQDDNCNQENGKCLKCVSGFYLDKLSSTCQLCSTIHCENDSCSSVDNICSKCVLGYYPLNGICQTCSSLKCENSSCDQSNGKCKQCEAEYYLEESTNRCHTCESMNCSVDSCFRDNSKCTNCTKNNFLNETKCFPCENIKNGYCKTCNPVGANCLECQANHFLHNTTRLCHICSDIPNCNQCSQTLERCTTCKNDSYSLDNSGHCVECSLMNPNCELCNPKSYGTCYLCKEGYYLDNNKCVKCKDNCAGCSSATNCFGCVSDSFVLFGNECKTKKCDNTTDMNDVTCSYHCNNFTSVKPNCDLSVEDSLKGSCLYHTEYKTEDKIETKCIQCPIGQKLFNNVCTIIMDVDCAADSEICTSNITSGVFQTSNRVVKTCESVTTNAGECVYSGNTIVVTGCIKDYKLQPNGNDFECVFEIERCEKYQHNNKQMTVDANSSTLECVKCHDGYYLDKGICSQCPSECPTCYNNTACMLCNNASHYVVYNDGKLMCVIKESCYDYNELNRTCIECGSGYYKASNGECKRNTIERCLKQTELTCLECEDNAFLRNGKCYSCSSPLDEICFSDFIVESPQSNTFKTLFIKQESASDTCEAYSKNGCVRCVVQHYLNGDGFCSKCSENCTRCLNSETCVECEEGFKVSDNVCVKQNNANCDFFSDIKGGCVICSSGYYLEDKECQKCQNEGCTCIQASVCTGCIANYYMPNTLSICKPFEELTNCIIKTDRGCTLCNESYYLSDGECDLCSSACKTCKSSAEECTQCSQEYVKKSISTRFSCVHYTEVPKCLGAQEGLCSSCESGYKLSVDEISCEEKSYLGAILGSTLSVLFVIIVVVIILLIVFFWFVEKKLQKHRLTTVTLFKIKYSNLTFVPLSDTSPLEVNKPELRFDLDASMVPVGKESRDLICIGNISKYEMKVQFTVKESKEKYSLRYNPELVALEGGYACEIELFITPHCTCTIEDTISVVSFNMKTGEEIVDQINLKVTTEITTQLDPDELIDEKKLGEGSFGIVYKGKYRGHSVAIKKMRGSAVTEDQLKEFEKEVAMLDKFRCEYIVHFYGAVTIPNKVCMVTEYAEYGSLQDLIKKRMKDPIDKNMRIKILLDASKGVKYLHDNDMLHRDVKPDNILVFSLDKHVMVSGKLTDFGSSRNVNLMMTNMTFTKGIGTPSYMAPEVLNREYYKQPADVYSLGMTIYTTMLWKEPFPKILFPYAWSVADFVTSGQMLGREGIDEDVYAIIVACWTKSPKERMLTNVLVKKLGDLIDRVNFKTIKKVVGTNNEMRQTLFNKKIGGLRDKTAEETNTKEDIDTQQKEQINVKNSLQSTDCVELPLVETQMENTPAFKKSSIGKKLLCDGSMESIPKHAQEALESTSEGSLSSFE</sequence>
<dbReference type="InterPro" id="IPR017441">
    <property type="entry name" value="Protein_kinase_ATP_BS"/>
</dbReference>
<reference evidence="7 8" key="1">
    <citation type="submission" date="2012-10" db="EMBL/GenBank/DDBJ databases">
        <authorList>
            <person name="Zafar N."/>
            <person name="Inman J."/>
            <person name="Hall N."/>
            <person name="Lorenzi H."/>
            <person name="Caler E."/>
        </authorList>
    </citation>
    <scope>NUCLEOTIDE SEQUENCE [LARGE SCALE GENOMIC DNA]</scope>
    <source>
        <strain evidence="7 8">IP1</strain>
    </source>
</reference>
<dbReference type="Pfam" id="PF00069">
    <property type="entry name" value="Pkinase"/>
    <property type="match status" value="1"/>
</dbReference>
<keyword evidence="2 3" id="KW-0067">ATP-binding</keyword>
<feature type="chain" id="PRO_5013266297" evidence="5">
    <location>
        <begin position="16"/>
        <end position="1906"/>
    </location>
</feature>
<feature type="transmembrane region" description="Helical" evidence="4">
    <location>
        <begin position="1345"/>
        <end position="1375"/>
    </location>
</feature>
<keyword evidence="7" id="KW-0418">Kinase</keyword>
<dbReference type="PANTHER" id="PTHR45756:SF1">
    <property type="entry name" value="PROTEIN KINASE DOMAIN CONTAINING PROTEIN"/>
    <property type="match status" value="1"/>
</dbReference>
<keyword evidence="4" id="KW-0472">Membrane</keyword>
<dbReference type="GeneID" id="14890304"/>
<dbReference type="PANTHER" id="PTHR45756">
    <property type="entry name" value="PALMITOYLTRANSFERASE"/>
    <property type="match status" value="1"/>
</dbReference>
<evidence type="ECO:0000256" key="1">
    <source>
        <dbReference type="ARBA" id="ARBA00022741"/>
    </source>
</evidence>
<evidence type="ECO:0000313" key="7">
    <source>
        <dbReference type="EMBL" id="ELP91447.1"/>
    </source>
</evidence>
<dbReference type="PROSITE" id="PS50011">
    <property type="entry name" value="PROTEIN_KINASE_DOM"/>
    <property type="match status" value="1"/>
</dbReference>
<evidence type="ECO:0000256" key="5">
    <source>
        <dbReference type="SAM" id="SignalP"/>
    </source>
</evidence>
<dbReference type="GO" id="GO:0004708">
    <property type="term" value="F:MAP kinase kinase activity"/>
    <property type="evidence" value="ECO:0007669"/>
    <property type="project" value="UniProtKB-EC"/>
</dbReference>
<feature type="signal peptide" evidence="5">
    <location>
        <begin position="1"/>
        <end position="15"/>
    </location>
</feature>
<keyword evidence="5" id="KW-0732">Signal</keyword>
<dbReference type="RefSeq" id="XP_004258218.1">
    <property type="nucleotide sequence ID" value="XM_004258170.1"/>
</dbReference>
<evidence type="ECO:0000259" key="6">
    <source>
        <dbReference type="PROSITE" id="PS50011"/>
    </source>
</evidence>
<dbReference type="SMART" id="SM00220">
    <property type="entry name" value="S_TKc"/>
    <property type="match status" value="1"/>
</dbReference>
<dbReference type="Gene3D" id="1.10.510.10">
    <property type="entry name" value="Transferase(Phosphotransferase) domain 1"/>
    <property type="match status" value="1"/>
</dbReference>
<dbReference type="InterPro" id="IPR009030">
    <property type="entry name" value="Growth_fac_rcpt_cys_sf"/>
</dbReference>
<dbReference type="SMART" id="SM00181">
    <property type="entry name" value="EGF"/>
    <property type="match status" value="15"/>
</dbReference>
<dbReference type="EMBL" id="KB206474">
    <property type="protein sequence ID" value="ELP91447.1"/>
    <property type="molecule type" value="Genomic_DNA"/>
</dbReference>
<dbReference type="Proteomes" id="UP000014680">
    <property type="component" value="Unassembled WGS sequence"/>
</dbReference>
<dbReference type="SUPFAM" id="SSF57184">
    <property type="entry name" value="Growth factor receptor domain"/>
    <property type="match status" value="7"/>
</dbReference>
<dbReference type="VEuPathDB" id="AmoebaDB:EIN_155640"/>
<feature type="binding site" evidence="3">
    <location>
        <position position="1554"/>
    </location>
    <ligand>
        <name>ATP</name>
        <dbReference type="ChEBI" id="CHEBI:30616"/>
    </ligand>
</feature>
<evidence type="ECO:0000256" key="4">
    <source>
        <dbReference type="SAM" id="Phobius"/>
    </source>
</evidence>
<evidence type="ECO:0000256" key="2">
    <source>
        <dbReference type="ARBA" id="ARBA00022840"/>
    </source>
</evidence>
<keyword evidence="4" id="KW-1133">Transmembrane helix</keyword>
<dbReference type="Gene3D" id="3.30.200.20">
    <property type="entry name" value="Phosphorylase Kinase, domain 1"/>
    <property type="match status" value="1"/>
</dbReference>
<dbReference type="EC" id="2.7.12.2" evidence="7"/>
<gene>
    <name evidence="7" type="ORF">EIN_155640</name>
</gene>
<dbReference type="InterPro" id="IPR008271">
    <property type="entry name" value="Ser/Thr_kinase_AS"/>
</dbReference>
<dbReference type="KEGG" id="eiv:EIN_155640"/>
<evidence type="ECO:0000313" key="8">
    <source>
        <dbReference type="Proteomes" id="UP000014680"/>
    </source>
</evidence>
<dbReference type="SMART" id="SM00261">
    <property type="entry name" value="FU"/>
    <property type="match status" value="17"/>
</dbReference>